<dbReference type="RefSeq" id="WP_379666283.1">
    <property type="nucleotide sequence ID" value="NZ_JBHULH010000004.1"/>
</dbReference>
<reference evidence="2" key="1">
    <citation type="journal article" date="2019" name="Int. J. Syst. Evol. Microbiol.">
        <title>The Global Catalogue of Microorganisms (GCM) 10K type strain sequencing project: providing services to taxonomists for standard genome sequencing and annotation.</title>
        <authorList>
            <consortium name="The Broad Institute Genomics Platform"/>
            <consortium name="The Broad Institute Genome Sequencing Center for Infectious Disease"/>
            <person name="Wu L."/>
            <person name="Ma J."/>
        </authorList>
    </citation>
    <scope>NUCLEOTIDE SEQUENCE [LARGE SCALE GENOMIC DNA]</scope>
    <source>
        <strain evidence="2">KCTC 52127</strain>
    </source>
</reference>
<sequence>MKSKILLLITLFCFVNCSRSQNTTILKEGEKEVILVGTMHTVPKIVKHSYKPMLKKALKYKPQAIYVESPMARDSISWNYLKNGWSKGYQRFYKLSDSLQKSFDFNPVKFDQTLKKEHKDMTSVDLDYLINSFGYLRDNGNHEYYTYIKKYGIKGAKKPTRHEDGDLTYKLALKLGIKRVLNMDDQQTNKEYHQAWRKCVREGVSNGNNEISRKLNKKDYNSAVVPAIFRGLGKHTNKRKSLERLHKMSSFTYAKVTTPGCTEGERYWNERNMRMARNIAAQVLALEHQRNIVIVGASHIIGLEKELKGKYPSLKVKLAYE</sequence>
<dbReference type="Pfam" id="PF18950">
    <property type="entry name" value="DUF5694"/>
    <property type="match status" value="1"/>
</dbReference>
<keyword evidence="2" id="KW-1185">Reference proteome</keyword>
<dbReference type="Proteomes" id="UP001597508">
    <property type="component" value="Unassembled WGS sequence"/>
</dbReference>
<dbReference type="EMBL" id="JBHULH010000004">
    <property type="protein sequence ID" value="MFD2567573.1"/>
    <property type="molecule type" value="Genomic_DNA"/>
</dbReference>
<dbReference type="InterPro" id="IPR043749">
    <property type="entry name" value="DUF5694"/>
</dbReference>
<protein>
    <submittedName>
        <fullName evidence="1">DUF5694 domain-containing protein</fullName>
    </submittedName>
</protein>
<name>A0ABW5LRT9_9FLAO</name>
<evidence type="ECO:0000313" key="2">
    <source>
        <dbReference type="Proteomes" id="UP001597508"/>
    </source>
</evidence>
<accession>A0ABW5LRT9</accession>
<comment type="caution">
    <text evidence="1">The sequence shown here is derived from an EMBL/GenBank/DDBJ whole genome shotgun (WGS) entry which is preliminary data.</text>
</comment>
<organism evidence="1 2">
    <name type="scientific">Pseudotenacibaculum haliotis</name>
    <dbReference type="NCBI Taxonomy" id="1862138"/>
    <lineage>
        <taxon>Bacteria</taxon>
        <taxon>Pseudomonadati</taxon>
        <taxon>Bacteroidota</taxon>
        <taxon>Flavobacteriia</taxon>
        <taxon>Flavobacteriales</taxon>
        <taxon>Flavobacteriaceae</taxon>
        <taxon>Pseudotenacibaculum</taxon>
    </lineage>
</organism>
<gene>
    <name evidence="1" type="ORF">ACFSRZ_09335</name>
</gene>
<proteinExistence type="predicted"/>
<evidence type="ECO:0000313" key="1">
    <source>
        <dbReference type="EMBL" id="MFD2567573.1"/>
    </source>
</evidence>